<keyword evidence="10" id="KW-0574">Periplasm</keyword>
<evidence type="ECO:0000313" key="19">
    <source>
        <dbReference type="EMBL" id="BBG30683.1"/>
    </source>
</evidence>
<evidence type="ECO:0000256" key="3">
    <source>
        <dbReference type="ARBA" id="ARBA00004418"/>
    </source>
</evidence>
<dbReference type="InterPro" id="IPR036034">
    <property type="entry name" value="PDZ_sf"/>
</dbReference>
<dbReference type="PANTHER" id="PTHR22939:SF130">
    <property type="entry name" value="PERIPLASMIC SERINE ENDOPROTEASE DEGP-LIKE-RELATED"/>
    <property type="match status" value="1"/>
</dbReference>
<dbReference type="Pfam" id="PF13180">
    <property type="entry name" value="PDZ_2"/>
    <property type="match status" value="1"/>
</dbReference>
<proteinExistence type="inferred from homology"/>
<evidence type="ECO:0000256" key="9">
    <source>
        <dbReference type="ARBA" id="ARBA00022737"/>
    </source>
</evidence>
<dbReference type="InterPro" id="IPR011782">
    <property type="entry name" value="Pept_S1C_Do"/>
</dbReference>
<evidence type="ECO:0000256" key="12">
    <source>
        <dbReference type="ARBA" id="ARBA00022825"/>
    </source>
</evidence>
<evidence type="ECO:0000256" key="11">
    <source>
        <dbReference type="ARBA" id="ARBA00022801"/>
    </source>
</evidence>
<dbReference type="SUPFAM" id="SSF50494">
    <property type="entry name" value="Trypsin-like serine proteases"/>
    <property type="match status" value="1"/>
</dbReference>
<keyword evidence="12" id="KW-0720">Serine protease</keyword>
<evidence type="ECO:0000256" key="4">
    <source>
        <dbReference type="ARBA" id="ARBA00010541"/>
    </source>
</evidence>
<dbReference type="AlphaFoldDB" id="A0A348HGD1"/>
<evidence type="ECO:0000259" key="18">
    <source>
        <dbReference type="PROSITE" id="PS50106"/>
    </source>
</evidence>
<dbReference type="Gene3D" id="2.40.10.120">
    <property type="match status" value="1"/>
</dbReference>
<keyword evidence="13" id="KW-0346">Stress response</keyword>
<evidence type="ECO:0000256" key="6">
    <source>
        <dbReference type="ARBA" id="ARBA00013958"/>
    </source>
</evidence>
<evidence type="ECO:0000256" key="16">
    <source>
        <dbReference type="PIRSR" id="PIRSR611782-2"/>
    </source>
</evidence>
<keyword evidence="20" id="KW-1185">Reference proteome</keyword>
<dbReference type="EC" id="3.4.21.107" evidence="5"/>
<feature type="binding site" evidence="16">
    <location>
        <position position="152"/>
    </location>
    <ligand>
        <name>substrate</name>
    </ligand>
</feature>
<dbReference type="PRINTS" id="PR00834">
    <property type="entry name" value="PROTEASES2C"/>
</dbReference>
<dbReference type="PROSITE" id="PS50106">
    <property type="entry name" value="PDZ"/>
    <property type="match status" value="1"/>
</dbReference>
<evidence type="ECO:0000313" key="20">
    <source>
        <dbReference type="Proteomes" id="UP000267342"/>
    </source>
</evidence>
<keyword evidence="11" id="KW-0378">Hydrolase</keyword>
<evidence type="ECO:0000256" key="17">
    <source>
        <dbReference type="SAM" id="SignalP"/>
    </source>
</evidence>
<feature type="domain" description="PDZ" evidence="18">
    <location>
        <begin position="264"/>
        <end position="360"/>
    </location>
</feature>
<feature type="chain" id="PRO_5038459120" description="Probable periplasmic serine endoprotease DegP-like" evidence="17">
    <location>
        <begin position="26"/>
        <end position="485"/>
    </location>
</feature>
<feature type="active site" description="Charge relay system" evidence="15">
    <location>
        <position position="152"/>
    </location>
</feature>
<dbReference type="PANTHER" id="PTHR22939">
    <property type="entry name" value="SERINE PROTEASE FAMILY S1C HTRA-RELATED"/>
    <property type="match status" value="1"/>
</dbReference>
<sequence length="485" mass="50847">MSIRRTFLPLAVLLSVPFSSLSASADDVAPVPSSSSVSALPGFTSLMKRAAPSVVNISAARGAWGDDGLVLDLSDVPEPFRRFFDQAPFGVTPGWRRPLDEVRSLGSGFIIGRDGYILTNAHVVDGAERIKVKFSDRRELDARLVGTDKRTDIALLKVEAHDLPVLPLGNSDQLQPGEWVAAIGSPFGFDQSITAGIVSATDRNLSGDGTVPFIQTDVAINPGNSGGPLLNLNGEVMGVNSQILTRSGGYMGLSFAIPANVALSVADQLKQDGRVHRAWLGVSLQALDGRLARAFGRGETKGALVASVISGGPAERAGVRPGDIILKANGQLIDSVDRVPRIVAAQRPGQQLALDVWRQGAVVSLDVPLVEHGDAMAKLASPAEQPQGRHAGGRLGIKASVLDAKALALLGVAHGVGIEAVDDSSMAAQAGLMPGDVLVELDGQAVTSPAQLTHMADALPSRHAISMRVIRDRQIIYMALEVSKD</sequence>
<dbReference type="InterPro" id="IPR009003">
    <property type="entry name" value="Peptidase_S1_PA"/>
</dbReference>
<keyword evidence="7 19" id="KW-0645">Protease</keyword>
<dbReference type="SMART" id="SM00228">
    <property type="entry name" value="PDZ"/>
    <property type="match status" value="2"/>
</dbReference>
<dbReference type="InterPro" id="IPR041489">
    <property type="entry name" value="PDZ_6"/>
</dbReference>
<dbReference type="SUPFAM" id="SSF50156">
    <property type="entry name" value="PDZ domain-like"/>
    <property type="match status" value="2"/>
</dbReference>
<dbReference type="GO" id="GO:0042597">
    <property type="term" value="C:periplasmic space"/>
    <property type="evidence" value="ECO:0007669"/>
    <property type="project" value="UniProtKB-SubCell"/>
</dbReference>
<gene>
    <name evidence="19" type="ORF">ZBT109_1937</name>
</gene>
<dbReference type="Pfam" id="PF13365">
    <property type="entry name" value="Trypsin_2"/>
    <property type="match status" value="1"/>
</dbReference>
<protein>
    <recommendedName>
        <fullName evidence="6">Probable periplasmic serine endoprotease DegP-like</fullName>
        <ecNumber evidence="5">3.4.21.107</ecNumber>
    </recommendedName>
    <alternativeName>
        <fullName evidence="14">Protease Do</fullName>
    </alternativeName>
</protein>
<evidence type="ECO:0000256" key="10">
    <source>
        <dbReference type="ARBA" id="ARBA00022764"/>
    </source>
</evidence>
<evidence type="ECO:0000256" key="7">
    <source>
        <dbReference type="ARBA" id="ARBA00022670"/>
    </source>
</evidence>
<accession>A0A348HGD1</accession>
<dbReference type="InterPro" id="IPR001940">
    <property type="entry name" value="Peptidase_S1C"/>
</dbReference>
<dbReference type="GO" id="GO:0004252">
    <property type="term" value="F:serine-type endopeptidase activity"/>
    <property type="evidence" value="ECO:0007669"/>
    <property type="project" value="InterPro"/>
</dbReference>
<comment type="function">
    <text evidence="2">Might be efficient in the degradation of transiently denatured and unfolded proteins which accumulate in the periplasm following stress conditions.</text>
</comment>
<evidence type="ECO:0000256" key="5">
    <source>
        <dbReference type="ARBA" id="ARBA00013035"/>
    </source>
</evidence>
<feature type="binding site" evidence="16">
    <location>
        <begin position="223"/>
        <end position="225"/>
    </location>
    <ligand>
        <name>substrate</name>
    </ligand>
</feature>
<dbReference type="GO" id="GO:0006508">
    <property type="term" value="P:proteolysis"/>
    <property type="evidence" value="ECO:0007669"/>
    <property type="project" value="UniProtKB-KW"/>
</dbReference>
<evidence type="ECO:0000256" key="1">
    <source>
        <dbReference type="ARBA" id="ARBA00001772"/>
    </source>
</evidence>
<organism evidence="19 20">
    <name type="scientific">Zymobacter palmae</name>
    <dbReference type="NCBI Taxonomy" id="33074"/>
    <lineage>
        <taxon>Bacteria</taxon>
        <taxon>Pseudomonadati</taxon>
        <taxon>Pseudomonadota</taxon>
        <taxon>Gammaproteobacteria</taxon>
        <taxon>Oceanospirillales</taxon>
        <taxon>Halomonadaceae</taxon>
        <taxon>Zymobacter group</taxon>
        <taxon>Zymobacter</taxon>
    </lineage>
</organism>
<evidence type="ECO:0000256" key="2">
    <source>
        <dbReference type="ARBA" id="ARBA00002610"/>
    </source>
</evidence>
<feature type="active site" description="Charge relay system" evidence="15">
    <location>
        <position position="225"/>
    </location>
</feature>
<dbReference type="Gene3D" id="2.30.42.10">
    <property type="match status" value="2"/>
</dbReference>
<feature type="signal peptide" evidence="17">
    <location>
        <begin position="1"/>
        <end position="25"/>
    </location>
</feature>
<keyword evidence="8 17" id="KW-0732">Signal</keyword>
<dbReference type="RefSeq" id="WP_038278240.1">
    <property type="nucleotide sequence ID" value="NZ_AP018933.1"/>
</dbReference>
<dbReference type="EMBL" id="AP018933">
    <property type="protein sequence ID" value="BBG30683.1"/>
    <property type="molecule type" value="Genomic_DNA"/>
</dbReference>
<feature type="active site" description="Charge relay system" evidence="15">
    <location>
        <position position="122"/>
    </location>
</feature>
<dbReference type="Pfam" id="PF17820">
    <property type="entry name" value="PDZ_6"/>
    <property type="match status" value="1"/>
</dbReference>
<reference evidence="19 20" key="1">
    <citation type="submission" date="2018-09" db="EMBL/GenBank/DDBJ databases">
        <title>Zymobacter palmae IAM14233 (=T109) whole genome analysis.</title>
        <authorList>
            <person name="Yanase H."/>
        </authorList>
    </citation>
    <scope>NUCLEOTIDE SEQUENCE [LARGE SCALE GENOMIC DNA]</scope>
    <source>
        <strain evidence="19 20">IAM14233</strain>
    </source>
</reference>
<comment type="similarity">
    <text evidence="4">Belongs to the peptidase S1C family.</text>
</comment>
<evidence type="ECO:0000256" key="14">
    <source>
        <dbReference type="ARBA" id="ARBA00032850"/>
    </source>
</evidence>
<evidence type="ECO:0000256" key="15">
    <source>
        <dbReference type="PIRSR" id="PIRSR611782-1"/>
    </source>
</evidence>
<feature type="binding site" evidence="16">
    <location>
        <position position="122"/>
    </location>
    <ligand>
        <name>substrate</name>
    </ligand>
</feature>
<dbReference type="Proteomes" id="UP000267342">
    <property type="component" value="Chromosome"/>
</dbReference>
<keyword evidence="9" id="KW-0677">Repeat</keyword>
<comment type="catalytic activity">
    <reaction evidence="1">
        <text>Acts on substrates that are at least partially unfolded. The cleavage site P1 residue is normally between a pair of hydrophobic residues, such as Val-|-Val.</text>
        <dbReference type="EC" id="3.4.21.107"/>
    </reaction>
</comment>
<name>A0A348HGD1_9GAMM</name>
<dbReference type="STRING" id="1123510.GCA_000620025_02035"/>
<comment type="subcellular location">
    <subcellularLocation>
        <location evidence="3">Periplasm</location>
    </subcellularLocation>
</comment>
<evidence type="ECO:0000256" key="8">
    <source>
        <dbReference type="ARBA" id="ARBA00022729"/>
    </source>
</evidence>
<dbReference type="KEGG" id="zpl:ZBT109_1937"/>
<dbReference type="InterPro" id="IPR001478">
    <property type="entry name" value="PDZ"/>
</dbReference>
<dbReference type="OrthoDB" id="9758917at2"/>
<dbReference type="NCBIfam" id="TIGR02037">
    <property type="entry name" value="degP_htrA_DO"/>
    <property type="match status" value="1"/>
</dbReference>
<evidence type="ECO:0000256" key="13">
    <source>
        <dbReference type="ARBA" id="ARBA00023016"/>
    </source>
</evidence>